<dbReference type="Gene3D" id="3.40.50.150">
    <property type="entry name" value="Vaccinia Virus protein VP39"/>
    <property type="match status" value="1"/>
</dbReference>
<protein>
    <recommendedName>
        <fullName evidence="1">Methyltransferase type 11 domain-containing protein</fullName>
    </recommendedName>
</protein>
<comment type="caution">
    <text evidence="2">The sequence shown here is derived from an EMBL/GenBank/DDBJ whole genome shotgun (WGS) entry which is preliminary data.</text>
</comment>
<dbReference type="InterPro" id="IPR029063">
    <property type="entry name" value="SAM-dependent_MTases_sf"/>
</dbReference>
<evidence type="ECO:0000313" key="3">
    <source>
        <dbReference type="Proteomes" id="UP000176413"/>
    </source>
</evidence>
<sequence>MARKTSHGETGLSLLETPAFYFRKRTIEPFLTNCKVYVDLGCGYNALLLKWVIQKFKIEKAVGIDLSCNQALANEKISFLNGNLNNDLNLADNSVDLVTSLAVLEHLANPLKNIQEIYRILKPGGRLVLTTPTPLSKPILEFLSFKLGLINEDEVKDHKDYFNLKRLRDMLVPTGFQEQKIQASTFLFGLNNFVVAVK</sequence>
<dbReference type="PANTHER" id="PTHR43591">
    <property type="entry name" value="METHYLTRANSFERASE"/>
    <property type="match status" value="1"/>
</dbReference>
<accession>A0A1F6M9Y7</accession>
<dbReference type="SUPFAM" id="SSF53335">
    <property type="entry name" value="S-adenosyl-L-methionine-dependent methyltransferases"/>
    <property type="match status" value="1"/>
</dbReference>
<dbReference type="EMBL" id="MFQA01000045">
    <property type="protein sequence ID" value="OGH68390.1"/>
    <property type="molecule type" value="Genomic_DNA"/>
</dbReference>
<evidence type="ECO:0000313" key="2">
    <source>
        <dbReference type="EMBL" id="OGH68390.1"/>
    </source>
</evidence>
<reference evidence="2 3" key="1">
    <citation type="journal article" date="2016" name="Nat. Commun.">
        <title>Thousands of microbial genomes shed light on interconnected biogeochemical processes in an aquifer system.</title>
        <authorList>
            <person name="Anantharaman K."/>
            <person name="Brown C.T."/>
            <person name="Hug L.A."/>
            <person name="Sharon I."/>
            <person name="Castelle C.J."/>
            <person name="Probst A.J."/>
            <person name="Thomas B.C."/>
            <person name="Singh A."/>
            <person name="Wilkins M.J."/>
            <person name="Karaoz U."/>
            <person name="Brodie E.L."/>
            <person name="Williams K.H."/>
            <person name="Hubbard S.S."/>
            <person name="Banfield J.F."/>
        </authorList>
    </citation>
    <scope>NUCLEOTIDE SEQUENCE [LARGE SCALE GENOMIC DNA]</scope>
</reference>
<organism evidence="2 3">
    <name type="scientific">Candidatus Magasanikbacteria bacterium RIFCSPHIGHO2_02_FULL_45_10</name>
    <dbReference type="NCBI Taxonomy" id="1798679"/>
    <lineage>
        <taxon>Bacteria</taxon>
        <taxon>Candidatus Magasanikiibacteriota</taxon>
    </lineage>
</organism>
<dbReference type="GO" id="GO:0008757">
    <property type="term" value="F:S-adenosylmethionine-dependent methyltransferase activity"/>
    <property type="evidence" value="ECO:0007669"/>
    <property type="project" value="InterPro"/>
</dbReference>
<dbReference type="Proteomes" id="UP000176413">
    <property type="component" value="Unassembled WGS sequence"/>
</dbReference>
<dbReference type="AlphaFoldDB" id="A0A1F6M9Y7"/>
<feature type="domain" description="Methyltransferase type 11" evidence="1">
    <location>
        <begin position="38"/>
        <end position="129"/>
    </location>
</feature>
<proteinExistence type="predicted"/>
<name>A0A1F6M9Y7_9BACT</name>
<gene>
    <name evidence="2" type="ORF">A3D53_02915</name>
</gene>
<dbReference type="CDD" id="cd02440">
    <property type="entry name" value="AdoMet_MTases"/>
    <property type="match status" value="1"/>
</dbReference>
<evidence type="ECO:0000259" key="1">
    <source>
        <dbReference type="Pfam" id="PF08241"/>
    </source>
</evidence>
<dbReference type="Pfam" id="PF08241">
    <property type="entry name" value="Methyltransf_11"/>
    <property type="match status" value="1"/>
</dbReference>
<dbReference type="InterPro" id="IPR013216">
    <property type="entry name" value="Methyltransf_11"/>
</dbReference>